<proteinExistence type="predicted"/>
<dbReference type="Proteomes" id="UP000199648">
    <property type="component" value="Unassembled WGS sequence"/>
</dbReference>
<protein>
    <submittedName>
        <fullName evidence="1">Uncharacterized protein</fullName>
    </submittedName>
</protein>
<dbReference type="AlphaFoldDB" id="A0A1G5QW23"/>
<dbReference type="RefSeq" id="WP_175452597.1">
    <property type="nucleotide sequence ID" value="NZ_FMWD01000010.1"/>
</dbReference>
<organism evidence="1 2">
    <name type="scientific">Thiohalomonas denitrificans</name>
    <dbReference type="NCBI Taxonomy" id="415747"/>
    <lineage>
        <taxon>Bacteria</taxon>
        <taxon>Pseudomonadati</taxon>
        <taxon>Pseudomonadota</taxon>
        <taxon>Gammaproteobacteria</taxon>
        <taxon>Thiohalomonadales</taxon>
        <taxon>Thiohalomonadaceae</taxon>
        <taxon>Thiohalomonas</taxon>
    </lineage>
</organism>
<reference evidence="1 2" key="1">
    <citation type="submission" date="2016-10" db="EMBL/GenBank/DDBJ databases">
        <authorList>
            <person name="de Groot N.N."/>
        </authorList>
    </citation>
    <scope>NUCLEOTIDE SEQUENCE [LARGE SCALE GENOMIC DNA]</scope>
    <source>
        <strain evidence="1 2">HLD2</strain>
    </source>
</reference>
<gene>
    <name evidence="1" type="ORF">SAMN03097708_02905</name>
</gene>
<keyword evidence="2" id="KW-1185">Reference proteome</keyword>
<evidence type="ECO:0000313" key="2">
    <source>
        <dbReference type="Proteomes" id="UP000199648"/>
    </source>
</evidence>
<name>A0A1G5QW23_9GAMM</name>
<sequence length="47" mass="5318">MHKIFFAFALFVGLLNVGFASDDDESAAESSSEDKTYIPWTWDDIDD</sequence>
<dbReference type="EMBL" id="FMWD01000010">
    <property type="protein sequence ID" value="SCZ65942.1"/>
    <property type="molecule type" value="Genomic_DNA"/>
</dbReference>
<dbReference type="STRING" id="415747.SAMN03097708_02905"/>
<evidence type="ECO:0000313" key="1">
    <source>
        <dbReference type="EMBL" id="SCZ65942.1"/>
    </source>
</evidence>
<accession>A0A1G5QW23</accession>